<dbReference type="EMBL" id="VOFY01000019">
    <property type="protein sequence ID" value="KAA8582718.1"/>
    <property type="molecule type" value="Genomic_DNA"/>
</dbReference>
<feature type="compositionally biased region" description="Basic and acidic residues" evidence="1">
    <location>
        <begin position="1215"/>
        <end position="1240"/>
    </location>
</feature>
<feature type="compositionally biased region" description="Basic and acidic residues" evidence="1">
    <location>
        <begin position="1267"/>
        <end position="1279"/>
    </location>
</feature>
<feature type="compositionally biased region" description="Acidic residues" evidence="1">
    <location>
        <begin position="1130"/>
        <end position="1149"/>
    </location>
</feature>
<feature type="compositionally biased region" description="Basic and acidic residues" evidence="1">
    <location>
        <begin position="752"/>
        <end position="769"/>
    </location>
</feature>
<feature type="compositionally biased region" description="Basic and acidic residues" evidence="1">
    <location>
        <begin position="568"/>
        <end position="583"/>
    </location>
</feature>
<feature type="compositionally biased region" description="Basic and acidic residues" evidence="1">
    <location>
        <begin position="1075"/>
        <end position="1117"/>
    </location>
</feature>
<feature type="compositionally biased region" description="Polar residues" evidence="1">
    <location>
        <begin position="450"/>
        <end position="459"/>
    </location>
</feature>
<keyword evidence="3" id="KW-1185">Reference proteome</keyword>
<feature type="compositionally biased region" description="Basic and acidic residues" evidence="1">
    <location>
        <begin position="1039"/>
        <end position="1048"/>
    </location>
</feature>
<feature type="compositionally biased region" description="Basic residues" evidence="1">
    <location>
        <begin position="1159"/>
        <end position="1172"/>
    </location>
</feature>
<feature type="region of interest" description="Disordered" evidence="1">
    <location>
        <begin position="213"/>
        <end position="259"/>
    </location>
</feature>
<reference evidence="2 3" key="1">
    <citation type="submission" date="2019-08" db="EMBL/GenBank/DDBJ databases">
        <title>A chromosome-level genome assembly, high-density linkage maps, and genome scans reveal the genomic architecture of hybrid incompatibilities underlying speciation via character displacement in darters (Percidae: Etheostominae).</title>
        <authorList>
            <person name="Moran R.L."/>
            <person name="Catchen J.M."/>
            <person name="Fuller R.C."/>
        </authorList>
    </citation>
    <scope>NUCLEOTIDE SEQUENCE [LARGE SCALE GENOMIC DNA]</scope>
    <source>
        <strain evidence="2">EspeVRDwgs_2016</strain>
        <tissue evidence="2">Muscle</tissue>
    </source>
</reference>
<feature type="compositionally biased region" description="Low complexity" evidence="1">
    <location>
        <begin position="471"/>
        <end position="520"/>
    </location>
</feature>
<feature type="compositionally biased region" description="Acidic residues" evidence="1">
    <location>
        <begin position="675"/>
        <end position="690"/>
    </location>
</feature>
<feature type="compositionally biased region" description="Basic and acidic residues" evidence="1">
    <location>
        <begin position="953"/>
        <end position="963"/>
    </location>
</feature>
<feature type="compositionally biased region" description="Polar residues" evidence="1">
    <location>
        <begin position="242"/>
        <end position="258"/>
    </location>
</feature>
<name>A0A5J5CL73_9PERO</name>
<feature type="compositionally biased region" description="Acidic residues" evidence="1">
    <location>
        <begin position="1363"/>
        <end position="1378"/>
    </location>
</feature>
<dbReference type="Gene3D" id="3.30.70.330">
    <property type="match status" value="1"/>
</dbReference>
<evidence type="ECO:0000313" key="2">
    <source>
        <dbReference type="EMBL" id="KAA8582718.1"/>
    </source>
</evidence>
<feature type="compositionally biased region" description="Acidic residues" evidence="1">
    <location>
        <begin position="416"/>
        <end position="426"/>
    </location>
</feature>
<evidence type="ECO:0000313" key="3">
    <source>
        <dbReference type="Proteomes" id="UP000327493"/>
    </source>
</evidence>
<feature type="compositionally biased region" description="Basic and acidic residues" evidence="1">
    <location>
        <begin position="357"/>
        <end position="371"/>
    </location>
</feature>
<feature type="region of interest" description="Disordered" evidence="1">
    <location>
        <begin position="1003"/>
        <end position="1292"/>
    </location>
</feature>
<evidence type="ECO:0000256" key="1">
    <source>
        <dbReference type="SAM" id="MobiDB-lite"/>
    </source>
</evidence>
<feature type="region of interest" description="Disordered" evidence="1">
    <location>
        <begin position="1508"/>
        <end position="1539"/>
    </location>
</feature>
<feature type="region of interest" description="Disordered" evidence="1">
    <location>
        <begin position="356"/>
        <end position="590"/>
    </location>
</feature>
<feature type="compositionally biased region" description="Basic and acidic residues" evidence="1">
    <location>
        <begin position="381"/>
        <end position="393"/>
    </location>
</feature>
<dbReference type="Proteomes" id="UP000327493">
    <property type="component" value="Chromosome 19"/>
</dbReference>
<feature type="compositionally biased region" description="Acidic residues" evidence="1">
    <location>
        <begin position="1508"/>
        <end position="1519"/>
    </location>
</feature>
<accession>A0A5J5CL73</accession>
<feature type="region of interest" description="Disordered" evidence="1">
    <location>
        <begin position="1312"/>
        <end position="1493"/>
    </location>
</feature>
<feature type="compositionally biased region" description="Basic and acidic residues" evidence="1">
    <location>
        <begin position="1175"/>
        <end position="1186"/>
    </location>
</feature>
<feature type="compositionally biased region" description="Basic and acidic residues" evidence="1">
    <location>
        <begin position="931"/>
        <end position="942"/>
    </location>
</feature>
<feature type="compositionally biased region" description="Basic and acidic residues" evidence="1">
    <location>
        <begin position="646"/>
        <end position="670"/>
    </location>
</feature>
<feature type="compositionally biased region" description="Basic and acidic residues" evidence="1">
    <location>
        <begin position="604"/>
        <end position="613"/>
    </location>
</feature>
<feature type="compositionally biased region" description="Basic and acidic residues" evidence="1">
    <location>
        <begin position="1379"/>
        <end position="1435"/>
    </location>
</feature>
<feature type="compositionally biased region" description="Polar residues" evidence="1">
    <location>
        <begin position="521"/>
        <end position="552"/>
    </location>
</feature>
<gene>
    <name evidence="2" type="ORF">FQN60_006389</name>
</gene>
<evidence type="ECO:0008006" key="4">
    <source>
        <dbReference type="Google" id="ProtNLM"/>
    </source>
</evidence>
<organism evidence="2 3">
    <name type="scientific">Etheostoma spectabile</name>
    <name type="common">orangethroat darter</name>
    <dbReference type="NCBI Taxonomy" id="54343"/>
    <lineage>
        <taxon>Eukaryota</taxon>
        <taxon>Metazoa</taxon>
        <taxon>Chordata</taxon>
        <taxon>Craniata</taxon>
        <taxon>Vertebrata</taxon>
        <taxon>Euteleostomi</taxon>
        <taxon>Actinopterygii</taxon>
        <taxon>Neopterygii</taxon>
        <taxon>Teleostei</taxon>
        <taxon>Neoteleostei</taxon>
        <taxon>Acanthomorphata</taxon>
        <taxon>Eupercaria</taxon>
        <taxon>Perciformes</taxon>
        <taxon>Percoidei</taxon>
        <taxon>Percidae</taxon>
        <taxon>Etheostomatinae</taxon>
        <taxon>Etheostoma</taxon>
    </lineage>
</organism>
<feature type="compositionally biased region" description="Polar residues" evidence="1">
    <location>
        <begin position="734"/>
        <end position="749"/>
    </location>
</feature>
<comment type="caution">
    <text evidence="2">The sequence shown here is derived from an EMBL/GenBank/DDBJ whole genome shotgun (WGS) entry which is preliminary data.</text>
</comment>
<proteinExistence type="predicted"/>
<sequence>MIPTIMLTGLPEEGYKHKDVAKLVWRYFPKQNLHCLYYNVMVLMLQKRAFVYFPDWTTCCDFVRDHITKPVSVQGCRLSVHIVLEHMLPESSEEMMYTTLMKLSNAGAPDPTSLEERLLCVEVSEACVNLVRRVIEKVASIATFVSFLPLANRICIEMADASCVTKVVEKFNTWSKVQRVECSKSLKQRIQDYTDIPLNFYLDTMKVKAEPAAVKCQTQPPPSELLDNGSQPALQTGDPAGSTISAPTTAGPSANATNDIAIKEDCEKPGPEITMDSIVDHEPNEDVENAEVKGQECSLTTSISTANIVDTVPAASSPDPSSPGTTVLMTEENPAELPQISTDIFQAVVAAVRNHRLTRDSNTQREEKKSSSESNTSSLTAKDKDAPKTKFEDEFTNDSPSLDGHLFQDFNMDDFVTVDEIGDEVGDTSPKSHSSSSSRHSPRAKRERQSSGMSSVGKRTSTRYSKDSRSSDSSSFSSPKSTKGSSSSSYVSPKKSKGSSEPTKSPTKPSTSASVSNASSPGQKTQHSQTKSPAKVSNTASSGCRTRSSSAAQEMEKMTSVATVKASVETHSEPLGEEAKDTESTLAISDHTVSAEGFAVKTVESETKIETSSEIHPPLQGHGLDLSQSQSLEVDVHVNTRKGLKKTKEDGKEDDVEKLTEMEGDNDKYKILGSLDEETDEQMNDADQDGSSEVRPTVPEGGQTLHVESFQVLDSVNDKDKARPQEYSEMEIDNSFQMVDSATQDQADTGQEDSHQVQDDGSTVKHVSEEAAIPAGDTSDKDSVDKDQETNNIAQVVDTDSKQAPRDNGDGKTGEEEDEVKGKMCSAESCKDFQDVLNPDGRIPNEDQLLQDTDNKDTLETFEILDSIDDQSATEDDSQNLGTPSDQTSKEDIQSMEVEEDTYQVIDSVEDHPPTTETESETDNTGKRKRGEATARKDDRPSRRSGHTTTASRSEEKEKSPKKQDRRFKRYETRTRLDTSAGLSKKDKEANEEMVYEIVDSFEDKPVQDVATTEMSGRRRSARGKKEDKMTSNLTGASEKPEEAKYEILDSVEDETANDEPLLTRSTRGKRERATRKDTSDDKTIKEDTAVKMRHTPARESQEQNKERTPKKEERAPLKGSTPSKKIDDEVKEEIDLDATYEVFDSVEDEAVKGDRPATRRKGRRGRPKKVVKPAIKDTSKEGEKVADEEEEPTYQILDSVEDDMVNDQPLTGQSDEKDSSNNDEQTRKSESLKGASKKEEEEEPMYQIIDSLEDDQGQEEPTATENKTKDETPTKEEASAEEDTPTFGTTVVEASEKVVVKEETLCQIVRPSSAEGSVMRNKKVDKSTTETQSDTAIVESGKKPKLPEKDDTIGNLVNLDQVSEEEDDYPDDTAEEEELRKRQAASKEKLFAKEREARRTREREERRTREREERRTREGEERRTREKEEREQRSRSSSSSRAGGRETRRAKEKEREKDDSAEVGAEELVTLDEVGADEAGEERAPESQELDEEIMEGELQALVTLDEFIEEEEDDDEEPKQSTLETRPPSQEDESEDFLKLSAICASCH</sequence>
<feature type="compositionally biased region" description="Basic and acidic residues" evidence="1">
    <location>
        <begin position="1444"/>
        <end position="1461"/>
    </location>
</feature>
<feature type="compositionally biased region" description="Basic and acidic residues" evidence="1">
    <location>
        <begin position="799"/>
        <end position="814"/>
    </location>
</feature>
<feature type="compositionally biased region" description="Basic and acidic residues" evidence="1">
    <location>
        <begin position="716"/>
        <end position="726"/>
    </location>
</feature>
<feature type="compositionally biased region" description="Acidic residues" evidence="1">
    <location>
        <begin position="866"/>
        <end position="878"/>
    </location>
</feature>
<feature type="region of interest" description="Disordered" evidence="1">
    <location>
        <begin position="643"/>
        <end position="991"/>
    </location>
</feature>
<feature type="compositionally biased region" description="Basic and acidic residues" evidence="1">
    <location>
        <begin position="1341"/>
        <end position="1353"/>
    </location>
</feature>
<feature type="compositionally biased region" description="Low complexity" evidence="1">
    <location>
        <begin position="429"/>
        <end position="439"/>
    </location>
</feature>
<feature type="compositionally biased region" description="Basic and acidic residues" evidence="1">
    <location>
        <begin position="778"/>
        <end position="789"/>
    </location>
</feature>
<protein>
    <recommendedName>
        <fullName evidence="4">Matrin-type domain-containing protein</fullName>
    </recommendedName>
</protein>
<dbReference type="InterPro" id="IPR012677">
    <property type="entry name" value="Nucleotide-bd_a/b_plait_sf"/>
</dbReference>
<feature type="region of interest" description="Disordered" evidence="1">
    <location>
        <begin position="604"/>
        <end position="625"/>
    </location>
</feature>